<evidence type="ECO:0000256" key="4">
    <source>
        <dbReference type="ARBA" id="ARBA00022807"/>
    </source>
</evidence>
<comment type="similarity">
    <text evidence="1">Belongs to the peptidase C40 family.</text>
</comment>
<evidence type="ECO:0000259" key="6">
    <source>
        <dbReference type="PROSITE" id="PS51935"/>
    </source>
</evidence>
<dbReference type="AlphaFoldDB" id="A0AAE6YNG5"/>
<feature type="signal peptide" evidence="5">
    <location>
        <begin position="1"/>
        <end position="45"/>
    </location>
</feature>
<keyword evidence="4" id="KW-0788">Thiol protease</keyword>
<dbReference type="Proteomes" id="UP000501558">
    <property type="component" value="Chromosome"/>
</dbReference>
<dbReference type="Pfam" id="PF00877">
    <property type="entry name" value="NLPC_P60"/>
    <property type="match status" value="1"/>
</dbReference>
<dbReference type="GO" id="GO:0008234">
    <property type="term" value="F:cysteine-type peptidase activity"/>
    <property type="evidence" value="ECO:0007669"/>
    <property type="project" value="UniProtKB-KW"/>
</dbReference>
<organism evidence="7 8">
    <name type="scientific">Pseudolactococcus raffinolactis</name>
    <dbReference type="NCBI Taxonomy" id="1366"/>
    <lineage>
        <taxon>Bacteria</taxon>
        <taxon>Bacillati</taxon>
        <taxon>Bacillota</taxon>
        <taxon>Bacilli</taxon>
        <taxon>Lactobacillales</taxon>
        <taxon>Streptococcaceae</taxon>
        <taxon>Pseudolactococcus</taxon>
    </lineage>
</organism>
<evidence type="ECO:0000313" key="7">
    <source>
        <dbReference type="EMBL" id="QIW58858.1"/>
    </source>
</evidence>
<dbReference type="PANTHER" id="PTHR47053">
    <property type="entry name" value="MUREIN DD-ENDOPEPTIDASE MEPH-RELATED"/>
    <property type="match status" value="1"/>
</dbReference>
<evidence type="ECO:0000256" key="1">
    <source>
        <dbReference type="ARBA" id="ARBA00007074"/>
    </source>
</evidence>
<protein>
    <submittedName>
        <fullName evidence="7">Peptidoglycan endopeptidase</fullName>
    </submittedName>
</protein>
<evidence type="ECO:0000256" key="3">
    <source>
        <dbReference type="ARBA" id="ARBA00022801"/>
    </source>
</evidence>
<keyword evidence="8" id="KW-1185">Reference proteome</keyword>
<dbReference type="GO" id="GO:0006508">
    <property type="term" value="P:proteolysis"/>
    <property type="evidence" value="ECO:0007669"/>
    <property type="project" value="UniProtKB-KW"/>
</dbReference>
<feature type="chain" id="PRO_5042032340" evidence="5">
    <location>
        <begin position="46"/>
        <end position="222"/>
    </location>
</feature>
<dbReference type="EMBL" id="CP047628">
    <property type="protein sequence ID" value="QIW58858.1"/>
    <property type="molecule type" value="Genomic_DNA"/>
</dbReference>
<dbReference type="KEGG" id="lrn:CMV25_01885"/>
<dbReference type="PROSITE" id="PS51935">
    <property type="entry name" value="NLPC_P60"/>
    <property type="match status" value="1"/>
</dbReference>
<dbReference type="InterPro" id="IPR038765">
    <property type="entry name" value="Papain-like_cys_pep_sf"/>
</dbReference>
<accession>A0AAE6YNG5</accession>
<gene>
    <name evidence="7" type="ORF">GU334_08035</name>
</gene>
<name>A0AAE6YNG5_9LACT</name>
<proteinExistence type="inferred from homology"/>
<keyword evidence="2" id="KW-0645">Protease</keyword>
<keyword evidence="5" id="KW-0732">Signal</keyword>
<reference evidence="7 8" key="1">
    <citation type="submission" date="2019-12" db="EMBL/GenBank/DDBJ databases">
        <title>Whole genome sequences of Lactococcus raffinolactis strains isolated from sewage.</title>
        <authorList>
            <person name="Ybazeta G."/>
            <person name="Ross M."/>
            <person name="Brabant-Kirwan D."/>
            <person name="Saleh M."/>
            <person name="Dillon J.A."/>
            <person name="Splinter K."/>
            <person name="Nokhbeh R."/>
        </authorList>
    </citation>
    <scope>NUCLEOTIDE SEQUENCE [LARGE SCALE GENOMIC DNA]</scope>
    <source>
        <strain evidence="7 8">Lr_19_14</strain>
    </source>
</reference>
<dbReference type="Gene3D" id="3.90.1720.10">
    <property type="entry name" value="endopeptidase domain like (from Nostoc punctiforme)"/>
    <property type="match status" value="1"/>
</dbReference>
<dbReference type="PANTHER" id="PTHR47053:SF1">
    <property type="entry name" value="MUREIN DD-ENDOPEPTIDASE MEPH-RELATED"/>
    <property type="match status" value="1"/>
</dbReference>
<keyword evidence="3" id="KW-0378">Hydrolase</keyword>
<dbReference type="InterPro" id="IPR051202">
    <property type="entry name" value="Peptidase_C40"/>
</dbReference>
<feature type="domain" description="NlpC/P60" evidence="6">
    <location>
        <begin position="108"/>
        <end position="222"/>
    </location>
</feature>
<evidence type="ECO:0000256" key="2">
    <source>
        <dbReference type="ARBA" id="ARBA00022670"/>
    </source>
</evidence>
<sequence>MMKTPFRAFFCGKMLLMLKKRNNKIKLIITTFMLISAGFSLSAKADEITKPQLNLQNIVTGQQTNLNLDYFMGLAHHVPQAVEKVQATVQKQSPEAEKAAVPPPVPVKTREEKIIETANRYQGVPYVYGGTTPDGFDCSGFTSYVYREALGQEIGRTTWAQMATGQQISATDAQVGDVLVFFGGNHVGIYLGNGQFIHAPQPGDVVSVSSLATMPADFALRL</sequence>
<evidence type="ECO:0000256" key="5">
    <source>
        <dbReference type="SAM" id="SignalP"/>
    </source>
</evidence>
<dbReference type="SUPFAM" id="SSF54001">
    <property type="entry name" value="Cysteine proteinases"/>
    <property type="match status" value="1"/>
</dbReference>
<dbReference type="InterPro" id="IPR000064">
    <property type="entry name" value="NLP_P60_dom"/>
</dbReference>
<evidence type="ECO:0000313" key="8">
    <source>
        <dbReference type="Proteomes" id="UP000501558"/>
    </source>
</evidence>